<proteinExistence type="predicted"/>
<dbReference type="Gene3D" id="3.20.20.190">
    <property type="entry name" value="Phosphatidylinositol (PI) phosphodiesterase"/>
    <property type="match status" value="1"/>
</dbReference>
<dbReference type="Pfam" id="PF26146">
    <property type="entry name" value="PI-PLC_X"/>
    <property type="match status" value="1"/>
</dbReference>
<keyword evidence="2" id="KW-0812">Transmembrane</keyword>
<reference evidence="3 4" key="1">
    <citation type="journal article" date="2015" name="Genome Biol. Evol.">
        <title>Comparative Genomics of a Bacterivorous Green Alga Reveals Evolutionary Causalities and Consequences of Phago-Mixotrophic Mode of Nutrition.</title>
        <authorList>
            <person name="Burns J.A."/>
            <person name="Paasch A."/>
            <person name="Narechania A."/>
            <person name="Kim E."/>
        </authorList>
    </citation>
    <scope>NUCLEOTIDE SEQUENCE [LARGE SCALE GENOMIC DNA]</scope>
    <source>
        <strain evidence="3 4">PLY_AMNH</strain>
    </source>
</reference>
<evidence type="ECO:0000313" key="4">
    <source>
        <dbReference type="Proteomes" id="UP001190700"/>
    </source>
</evidence>
<dbReference type="EMBL" id="LGRX02033327">
    <property type="protein sequence ID" value="KAK3241726.1"/>
    <property type="molecule type" value="Genomic_DNA"/>
</dbReference>
<dbReference type="Proteomes" id="UP001190700">
    <property type="component" value="Unassembled WGS sequence"/>
</dbReference>
<dbReference type="SUPFAM" id="SSF51695">
    <property type="entry name" value="PLC-like phosphodiesterases"/>
    <property type="match status" value="1"/>
</dbReference>
<dbReference type="InterPro" id="IPR051057">
    <property type="entry name" value="PI-PLC_domain"/>
</dbReference>
<evidence type="ECO:0000313" key="3">
    <source>
        <dbReference type="EMBL" id="KAK3241726.1"/>
    </source>
</evidence>
<comment type="caution">
    <text evidence="3">The sequence shown here is derived from an EMBL/GenBank/DDBJ whole genome shotgun (WGS) entry which is preliminary data.</text>
</comment>
<keyword evidence="2" id="KW-1133">Transmembrane helix</keyword>
<dbReference type="GO" id="GO:0008081">
    <property type="term" value="F:phosphoric diester hydrolase activity"/>
    <property type="evidence" value="ECO:0007669"/>
    <property type="project" value="InterPro"/>
</dbReference>
<dbReference type="PANTHER" id="PTHR13593:SF140">
    <property type="entry name" value="PLC-LIKE PHOSPHODIESTERASE"/>
    <property type="match status" value="1"/>
</dbReference>
<keyword evidence="4" id="KW-1185">Reference proteome</keyword>
<keyword evidence="2" id="KW-0472">Membrane</keyword>
<evidence type="ECO:0008006" key="5">
    <source>
        <dbReference type="Google" id="ProtNLM"/>
    </source>
</evidence>
<organism evidence="3 4">
    <name type="scientific">Cymbomonas tetramitiformis</name>
    <dbReference type="NCBI Taxonomy" id="36881"/>
    <lineage>
        <taxon>Eukaryota</taxon>
        <taxon>Viridiplantae</taxon>
        <taxon>Chlorophyta</taxon>
        <taxon>Pyramimonadophyceae</taxon>
        <taxon>Pyramimonadales</taxon>
        <taxon>Pyramimonadaceae</taxon>
        <taxon>Cymbomonas</taxon>
    </lineage>
</organism>
<accession>A0AAE0BS37</accession>
<protein>
    <recommendedName>
        <fullName evidence="5">PLC-like phosphodiesterase</fullName>
    </recommendedName>
</protein>
<feature type="region of interest" description="Disordered" evidence="1">
    <location>
        <begin position="402"/>
        <end position="438"/>
    </location>
</feature>
<dbReference type="GO" id="GO:0006629">
    <property type="term" value="P:lipid metabolic process"/>
    <property type="evidence" value="ECO:0007669"/>
    <property type="project" value="InterPro"/>
</dbReference>
<dbReference type="InterPro" id="IPR017946">
    <property type="entry name" value="PLC-like_Pdiesterase_TIM-brl"/>
</dbReference>
<dbReference type="PANTHER" id="PTHR13593">
    <property type="match status" value="1"/>
</dbReference>
<dbReference type="AlphaFoldDB" id="A0AAE0BS37"/>
<sequence length="438" mass="50504">MFDLWIDADGDLSLCHAECQDGKDGWSRGDRRHLDALKIVATFLEANPHEVITIIYEDYVRQGNLVLNDFEAADLLKYTYVHDDTLPDGAGSTSTGPWPTLQRMIESGERLLVLTDRNYNPEWLAQVAPWLHYNKNVYWETRYDNTQTADFDCELDRGDKGLNKLLVVNHYRNDYWGLPAQSKAARSNDYDMIVRHALICNVTTQPAQYPNFMTFDFWSTGDVVRAVQDINLIKFGLMNTTVDPYDTSDNDWWAELMEEIEASLWLQQLLIAALILMVIFCCCGCNILYIWCSAVEKVKEKALERSKSKILRKFPKAQARYTRYYVWKVDLKLKIWRWLHERHCGVNGGCCCDTILCGCCKYCIGCCCFCNPVFRKKNPDFYTKSFREREVIMTDDGNLRLSSKTSTEQESGAEVGAQVHPPVEMMPPQPKEAFVNEV</sequence>
<gene>
    <name evidence="3" type="ORF">CYMTET_48543</name>
</gene>
<feature type="transmembrane region" description="Helical" evidence="2">
    <location>
        <begin position="269"/>
        <end position="291"/>
    </location>
</feature>
<evidence type="ECO:0000256" key="2">
    <source>
        <dbReference type="SAM" id="Phobius"/>
    </source>
</evidence>
<evidence type="ECO:0000256" key="1">
    <source>
        <dbReference type="SAM" id="MobiDB-lite"/>
    </source>
</evidence>
<name>A0AAE0BS37_9CHLO</name>